<dbReference type="InterPro" id="IPR000504">
    <property type="entry name" value="RRM_dom"/>
</dbReference>
<dbReference type="PANTHER" id="PTHR14379">
    <property type="entry name" value="LIMKAIN B LKAP"/>
    <property type="match status" value="1"/>
</dbReference>
<dbReference type="InterPro" id="IPR025605">
    <property type="entry name" value="OST-HTH/LOTUS_dom"/>
</dbReference>
<dbReference type="Gene3D" id="3.30.420.610">
    <property type="entry name" value="LOTUS domain-like"/>
    <property type="match status" value="5"/>
</dbReference>
<name>A0A9Q0EZI6_9TELE</name>
<evidence type="ECO:0000259" key="12">
    <source>
        <dbReference type="PROSITE" id="PS50102"/>
    </source>
</evidence>
<dbReference type="InterPro" id="IPR012677">
    <property type="entry name" value="Nucleotide-bd_a/b_plait_sf"/>
</dbReference>
<proteinExistence type="predicted"/>
<keyword evidence="4" id="KW-0221">Differentiation</keyword>
<feature type="domain" description="HTH OST-type" evidence="13">
    <location>
        <begin position="1064"/>
        <end position="1139"/>
    </location>
</feature>
<dbReference type="Pfam" id="PF19687">
    <property type="entry name" value="MARF1_LOTUS"/>
    <property type="match status" value="1"/>
</dbReference>
<dbReference type="GO" id="GO:1905762">
    <property type="term" value="F:CCR4-NOT complex binding"/>
    <property type="evidence" value="ECO:0007669"/>
    <property type="project" value="TreeGrafter"/>
</dbReference>
<accession>A0A9Q0EZI6</accession>
<dbReference type="PROSITE" id="PS51644">
    <property type="entry name" value="HTH_OST"/>
    <property type="match status" value="7"/>
</dbReference>
<evidence type="ECO:0000259" key="13">
    <source>
        <dbReference type="PROSITE" id="PS51644"/>
    </source>
</evidence>
<dbReference type="EMBL" id="JANIIK010000034">
    <property type="protein sequence ID" value="KAJ3614821.1"/>
    <property type="molecule type" value="Genomic_DNA"/>
</dbReference>
<keyword evidence="7" id="KW-0576">Peroxisome</keyword>
<dbReference type="Proteomes" id="UP001148018">
    <property type="component" value="Unassembled WGS sequence"/>
</dbReference>
<feature type="domain" description="HTH OST-type" evidence="13">
    <location>
        <begin position="1148"/>
        <end position="1223"/>
    </location>
</feature>
<dbReference type="Gene3D" id="3.40.50.1010">
    <property type="entry name" value="5'-nuclease"/>
    <property type="match status" value="1"/>
</dbReference>
<evidence type="ECO:0000256" key="10">
    <source>
        <dbReference type="PROSITE-ProRule" id="PRU00176"/>
    </source>
</evidence>
<dbReference type="GO" id="GO:0004540">
    <property type="term" value="F:RNA nuclease activity"/>
    <property type="evidence" value="ECO:0007669"/>
    <property type="project" value="InterPro"/>
</dbReference>
<comment type="subcellular location">
    <subcellularLocation>
        <location evidence="1">Peroxisome</location>
    </subcellularLocation>
</comment>
<feature type="compositionally biased region" description="Pro residues" evidence="11">
    <location>
        <begin position="558"/>
        <end position="577"/>
    </location>
</feature>
<evidence type="ECO:0000313" key="15">
    <source>
        <dbReference type="Proteomes" id="UP001148018"/>
    </source>
</evidence>
<evidence type="ECO:0000256" key="4">
    <source>
        <dbReference type="ARBA" id="ARBA00022782"/>
    </source>
</evidence>
<dbReference type="Pfam" id="PF11608">
    <property type="entry name" value="RRM_MARF1"/>
    <property type="match status" value="1"/>
</dbReference>
<organism evidence="14 15">
    <name type="scientific">Muraenolepis orangiensis</name>
    <name type="common">Patagonian moray cod</name>
    <dbReference type="NCBI Taxonomy" id="630683"/>
    <lineage>
        <taxon>Eukaryota</taxon>
        <taxon>Metazoa</taxon>
        <taxon>Chordata</taxon>
        <taxon>Craniata</taxon>
        <taxon>Vertebrata</taxon>
        <taxon>Euteleostomi</taxon>
        <taxon>Actinopterygii</taxon>
        <taxon>Neopterygii</taxon>
        <taxon>Teleostei</taxon>
        <taxon>Neoteleostei</taxon>
        <taxon>Acanthomorphata</taxon>
        <taxon>Zeiogadaria</taxon>
        <taxon>Gadariae</taxon>
        <taxon>Gadiformes</taxon>
        <taxon>Muraenolepidoidei</taxon>
        <taxon>Muraenolepididae</taxon>
        <taxon>Muraenolepis</taxon>
    </lineage>
</organism>
<evidence type="ECO:0000256" key="3">
    <source>
        <dbReference type="ARBA" id="ARBA00022737"/>
    </source>
</evidence>
<keyword evidence="5 10" id="KW-0694">RNA-binding</keyword>
<dbReference type="PANTHER" id="PTHR14379:SF3">
    <property type="entry name" value="MEIOSIS REGULATOR AND MRNA STABILITY FACTOR 1"/>
    <property type="match status" value="1"/>
</dbReference>
<dbReference type="GO" id="GO:0005777">
    <property type="term" value="C:peroxisome"/>
    <property type="evidence" value="ECO:0007669"/>
    <property type="project" value="UniProtKB-SubCell"/>
</dbReference>
<feature type="region of interest" description="Disordered" evidence="11">
    <location>
        <begin position="533"/>
        <end position="624"/>
    </location>
</feature>
<dbReference type="GO" id="GO:0003723">
    <property type="term" value="F:RNA binding"/>
    <property type="evidence" value="ECO:0007669"/>
    <property type="project" value="UniProtKB-UniRule"/>
</dbReference>
<evidence type="ECO:0000256" key="7">
    <source>
        <dbReference type="ARBA" id="ARBA00023140"/>
    </source>
</evidence>
<feature type="region of interest" description="Disordered" evidence="11">
    <location>
        <begin position="1587"/>
        <end position="1626"/>
    </location>
</feature>
<evidence type="ECO:0000256" key="9">
    <source>
        <dbReference type="ARBA" id="ARBA00030116"/>
    </source>
</evidence>
<dbReference type="CDD" id="cd10910">
    <property type="entry name" value="PIN_limkain_b1_N_like"/>
    <property type="match status" value="1"/>
</dbReference>
<dbReference type="InterPro" id="IPR035979">
    <property type="entry name" value="RBD_domain_sf"/>
</dbReference>
<keyword evidence="3" id="KW-0677">Repeat</keyword>
<dbReference type="Gene3D" id="3.30.70.330">
    <property type="match status" value="2"/>
</dbReference>
<feature type="domain" description="HTH OST-type" evidence="13">
    <location>
        <begin position="1392"/>
        <end position="1466"/>
    </location>
</feature>
<dbReference type="GO" id="GO:0010468">
    <property type="term" value="P:regulation of gene expression"/>
    <property type="evidence" value="ECO:0007669"/>
    <property type="project" value="InterPro"/>
</dbReference>
<comment type="caution">
    <text evidence="14">The sequence shown here is derived from an EMBL/GenBank/DDBJ whole genome shotgun (WGS) entry which is preliminary data.</text>
</comment>
<feature type="domain" description="RRM" evidence="12">
    <location>
        <begin position="467"/>
        <end position="543"/>
    </location>
</feature>
<dbReference type="InterPro" id="IPR024768">
    <property type="entry name" value="Marf1"/>
</dbReference>
<gene>
    <name evidence="14" type="ORF">NHX12_018391</name>
</gene>
<keyword evidence="8" id="KW-0469">Meiosis</keyword>
<evidence type="ECO:0000313" key="14">
    <source>
        <dbReference type="EMBL" id="KAJ3614821.1"/>
    </source>
</evidence>
<feature type="domain" description="HTH OST-type" evidence="13">
    <location>
        <begin position="988"/>
        <end position="1062"/>
    </location>
</feature>
<dbReference type="Pfam" id="PF12872">
    <property type="entry name" value="OST-HTH"/>
    <property type="match status" value="5"/>
</dbReference>
<dbReference type="InterPro" id="IPR034189">
    <property type="entry name" value="MARF1_RRM1"/>
</dbReference>
<dbReference type="InterPro" id="IPR041966">
    <property type="entry name" value="LOTUS-like"/>
</dbReference>
<keyword evidence="15" id="KW-1185">Reference proteome</keyword>
<dbReference type="Pfam" id="PF01936">
    <property type="entry name" value="NYN"/>
    <property type="match status" value="1"/>
</dbReference>
<evidence type="ECO:0000256" key="8">
    <source>
        <dbReference type="ARBA" id="ARBA00023254"/>
    </source>
</evidence>
<evidence type="ECO:0000256" key="5">
    <source>
        <dbReference type="ARBA" id="ARBA00022884"/>
    </source>
</evidence>
<dbReference type="PROSITE" id="PS50102">
    <property type="entry name" value="RRM"/>
    <property type="match status" value="1"/>
</dbReference>
<evidence type="ECO:0000256" key="6">
    <source>
        <dbReference type="ARBA" id="ARBA00022943"/>
    </source>
</evidence>
<reference evidence="14" key="1">
    <citation type="submission" date="2022-07" db="EMBL/GenBank/DDBJ databases">
        <title>Chromosome-level genome of Muraenolepis orangiensis.</title>
        <authorList>
            <person name="Kim J."/>
        </authorList>
    </citation>
    <scope>NUCLEOTIDE SEQUENCE</scope>
    <source>
        <strain evidence="14">KU_S4_2022</strain>
        <tissue evidence="14">Muscle</tissue>
    </source>
</reference>
<feature type="domain" description="HTH OST-type" evidence="13">
    <location>
        <begin position="1301"/>
        <end position="1381"/>
    </location>
</feature>
<dbReference type="SUPFAM" id="SSF54928">
    <property type="entry name" value="RNA-binding domain, RBD"/>
    <property type="match status" value="2"/>
</dbReference>
<protein>
    <recommendedName>
        <fullName evidence="2">Meiosis regulator and mRNA stability factor 1</fullName>
    </recommendedName>
    <alternativeName>
        <fullName evidence="9">Limkain-b1</fullName>
    </alternativeName>
</protein>
<feature type="domain" description="HTH OST-type" evidence="13">
    <location>
        <begin position="888"/>
        <end position="965"/>
    </location>
</feature>
<dbReference type="SMART" id="SM00360">
    <property type="entry name" value="RRM"/>
    <property type="match status" value="2"/>
</dbReference>
<keyword evidence="6" id="KW-0896">Oogenesis</keyword>
<dbReference type="OrthoDB" id="549353at2759"/>
<evidence type="ECO:0000256" key="11">
    <source>
        <dbReference type="SAM" id="MobiDB-lite"/>
    </source>
</evidence>
<evidence type="ECO:0000256" key="2">
    <source>
        <dbReference type="ARBA" id="ARBA00022152"/>
    </source>
</evidence>
<dbReference type="GO" id="GO:0051321">
    <property type="term" value="P:meiotic cell cycle"/>
    <property type="evidence" value="ECO:0007669"/>
    <property type="project" value="UniProtKB-KW"/>
</dbReference>
<dbReference type="GO" id="GO:0048477">
    <property type="term" value="P:oogenesis"/>
    <property type="evidence" value="ECO:0007669"/>
    <property type="project" value="UniProtKB-KW"/>
</dbReference>
<dbReference type="InterPro" id="IPR021139">
    <property type="entry name" value="NYN"/>
</dbReference>
<sequence length="1644" mass="181405">MESKMPMLELKDAPSPPHYVTTPFPLAPLHLPCLPMPQYPPCSHNHTPCSQLQEGLGPKVSICTWCDHFDTVGYGAFGDTSVDNGKTIGLVSGYMSPSAYKAPISGCVGPAVCSPAPPLSLYPNGHGSTSKASNALCPPAAYQLPSCVAPSQPSSSHSCPPCCTGLLHAFPNLSLSCSLPSSSSPVPLAPPLSSLATLPTPVHGFSGCCLCGANCRAATESQKTIVHRDLLSTSSLYCSPSKHLNVDCTVCLKGSHYCQQCLLKTFYIPRLLAPLNCQGPAVRGGSILQISQTSLGNGRRMFENPPPVGLFWDIENCRVPSGRSAATVVQRLRSRFLEGHREAEFICVCDISKESKTVIQEVNNSQVTIAHICATAKNAADDKLRQSLRRFAETHAAPATIVLVSSDVNFASELSDLRHRHGFQVILVHGTHASPALLQHAHHRVSFQEITDDLPLCLPIKSQPSLHLLYVHNLPVVSAKSLRSALKHRLRRLSDNCGGKVVGVSRGTAVLRFGSPDAAERASKRMENEDVFGYRIRPSFSPHPDGKAPDPEAEQAPQAPPLAPPTVYMPPEAPSFPPASSFLPLEQPRSPRRLRQTSGPLAERPYSPRRGCSKPPGAPSAQPLQELDGVEDESNMTVQLVENTYTCTPNSPLQGDVDSAREQLPKPGLIGESMYRRSPCPNRSVRDCPSVQVSNLDYRISRKELQQTLSNLFSQYGRVKSVELGLHTDYQLKATVQMVSLPQTINAISELHCFKVGRKRLHLCLATGVSSKSLSTLSSEVIGILYDAPASCLPLSKFKELYEKRYSRKLAVGELYRLPQVVAMRDHGGARLVYLLSGIRAHEVWSTGGGSMVFEYHEPICVQHTILQGFSEADFDPDSYIIPFVTMALSDVAPQVHRLLQSHSGTIPLLSFPECYAAQFGPLDLCDETQDGAVPLEHLITCIPSVTIINAQNGFKVVKWVYHHPPALIPEPWTRQSKSPSVELRNPQLIQFSKEIIDMMKGKPACLLPLANFIPSYHHHFAKQCRVADYGYTKILELLEAVPHVLQILGMGTKRLLTLTHRAQLKRFTKDLLKLLKIQDNKEVAMKDFMQAYHWCFCKKWQVTDYGACDLMDLLNVMSNSTITLTQQEDGLAISIPKRERTVEEMEHTKQFSKEMVNLLRHEPHCRMPFSKFISTYHHHFNRQCKLSLYGFSKLQDLFDAIPEVLMVLECGEEKDLILTEPERVKALAAQLVELLRPHRNCSLPVGLLLAEYSRRFGYSLQLQDYDTISLPALLAKLHHVVKVVDGAKGKREVQLINRKSQRLLSCQLLALFMAHVEGPEARGASEKELSGWYLAAYAGGLNPCEYGFLSLSELLQNLPNLVELYQDEEDAGGASGGAPPTGVIDCVRLTPLFQFALRVRSLLVTYHYNQIFLTEFSSAYGKFTGHSLRPHSYGFTAVEDLLSAIPQMVWIRGRGHKRIVVLNNEMKGNGRNFPGNSFPGNRFPGNRFPGNRFPGNRFPGNRFPGDWFPGDWFPGDWFPGDRFPGDHFPSLYLEMRCPLEVCLTVESDLVDLSSPVELLCGPLPSCLPLRHPHLVHFQMSPLNCTESDGPETLPTPSRGALQPAAAATSSRVHSPQRLAAKSMDGPVASPLRSKIRLAANFSL</sequence>
<dbReference type="InterPro" id="IPR045602">
    <property type="entry name" value="MARF1_LOTUS"/>
</dbReference>
<feature type="domain" description="HTH OST-type" evidence="13">
    <location>
        <begin position="1224"/>
        <end position="1298"/>
    </location>
</feature>
<evidence type="ECO:0000256" key="1">
    <source>
        <dbReference type="ARBA" id="ARBA00004275"/>
    </source>
</evidence>